<dbReference type="Gene3D" id="2.60.120.260">
    <property type="entry name" value="Galactose-binding domain-like"/>
    <property type="match status" value="1"/>
</dbReference>
<dbReference type="EMBL" id="JAPVEB010000003">
    <property type="protein sequence ID" value="KAJ5269672.1"/>
    <property type="molecule type" value="Genomic_DNA"/>
</dbReference>
<dbReference type="InterPro" id="IPR025300">
    <property type="entry name" value="BetaGal_jelly_roll_dom"/>
</dbReference>
<keyword evidence="2" id="KW-0326">Glycosidase</keyword>
<evidence type="ECO:0000313" key="5">
    <source>
        <dbReference type="Proteomes" id="UP001220256"/>
    </source>
</evidence>
<keyword evidence="5" id="KW-1185">Reference proteome</keyword>
<organism evidence="4 5">
    <name type="scientific">Penicillium chrysogenum</name>
    <name type="common">Penicillium notatum</name>
    <dbReference type="NCBI Taxonomy" id="5076"/>
    <lineage>
        <taxon>Eukaryota</taxon>
        <taxon>Fungi</taxon>
        <taxon>Dikarya</taxon>
        <taxon>Ascomycota</taxon>
        <taxon>Pezizomycotina</taxon>
        <taxon>Eurotiomycetes</taxon>
        <taxon>Eurotiomycetidae</taxon>
        <taxon>Eurotiales</taxon>
        <taxon>Aspergillaceae</taxon>
        <taxon>Penicillium</taxon>
        <taxon>Penicillium chrysogenum species complex</taxon>
    </lineage>
</organism>
<feature type="domain" description="Beta-galactosidase jelly roll" evidence="3">
    <location>
        <begin position="17"/>
        <end position="77"/>
    </location>
</feature>
<accession>A0ABQ8WI60</accession>
<reference evidence="4 5" key="1">
    <citation type="journal article" date="2023" name="IMA Fungus">
        <title>Comparative genomic study of the Penicillium genus elucidates a diverse pangenome and 15 lateral gene transfer events.</title>
        <authorList>
            <person name="Petersen C."/>
            <person name="Sorensen T."/>
            <person name="Nielsen M.R."/>
            <person name="Sondergaard T.E."/>
            <person name="Sorensen J.L."/>
            <person name="Fitzpatrick D.A."/>
            <person name="Frisvad J.C."/>
            <person name="Nielsen K.L."/>
        </authorList>
    </citation>
    <scope>NUCLEOTIDE SEQUENCE [LARGE SCALE GENOMIC DNA]</scope>
    <source>
        <strain evidence="4 5">IBT 3361</strain>
    </source>
</reference>
<evidence type="ECO:0000256" key="1">
    <source>
        <dbReference type="ARBA" id="ARBA00022801"/>
    </source>
</evidence>
<name>A0ABQ8WI60_PENCH</name>
<sequence>MSIVLNNLLHNSTKENSRGNNYRCQLFINGRFHGSNPESTHSNFSNSVNNLGPQAFPAPEGILNHEGDNHIALTLWA</sequence>
<protein>
    <recommendedName>
        <fullName evidence="3">Beta-galactosidase jelly roll domain-containing protein</fullName>
    </recommendedName>
</protein>
<dbReference type="Pfam" id="PF13364">
    <property type="entry name" value="BetaGal_ABD2"/>
    <property type="match status" value="1"/>
</dbReference>
<dbReference type="InterPro" id="IPR008979">
    <property type="entry name" value="Galactose-bd-like_sf"/>
</dbReference>
<comment type="caution">
    <text evidence="4">The sequence shown here is derived from an EMBL/GenBank/DDBJ whole genome shotgun (WGS) entry which is preliminary data.</text>
</comment>
<evidence type="ECO:0000256" key="2">
    <source>
        <dbReference type="ARBA" id="ARBA00023295"/>
    </source>
</evidence>
<dbReference type="SUPFAM" id="SSF49785">
    <property type="entry name" value="Galactose-binding domain-like"/>
    <property type="match status" value="1"/>
</dbReference>
<keyword evidence="1" id="KW-0378">Hydrolase</keyword>
<evidence type="ECO:0000259" key="3">
    <source>
        <dbReference type="Pfam" id="PF13364"/>
    </source>
</evidence>
<proteinExistence type="predicted"/>
<dbReference type="Proteomes" id="UP001220256">
    <property type="component" value="Unassembled WGS sequence"/>
</dbReference>
<gene>
    <name evidence="4" type="ORF">N7505_005430</name>
</gene>
<evidence type="ECO:0000313" key="4">
    <source>
        <dbReference type="EMBL" id="KAJ5269672.1"/>
    </source>
</evidence>